<sequence length="63" mass="7072">MPWQSFHSLFNIHTLAHIGRKSDQEAQFEKVNCCDVIVLCGIISGVCDDEPLYDGLNQLLPIV</sequence>
<evidence type="ECO:0000313" key="1">
    <source>
        <dbReference type="EMBL" id="WAQ99207.1"/>
    </source>
</evidence>
<keyword evidence="2" id="KW-1185">Reference proteome</keyword>
<gene>
    <name evidence="1" type="ORF">MAR_023580</name>
</gene>
<protein>
    <submittedName>
        <fullName evidence="1">Uncharacterized protein</fullName>
    </submittedName>
</protein>
<name>A0ABY7DNE7_MYAAR</name>
<evidence type="ECO:0000313" key="2">
    <source>
        <dbReference type="Proteomes" id="UP001164746"/>
    </source>
</evidence>
<dbReference type="Proteomes" id="UP001164746">
    <property type="component" value="Chromosome 3"/>
</dbReference>
<dbReference type="EMBL" id="CP111014">
    <property type="protein sequence ID" value="WAQ99207.1"/>
    <property type="molecule type" value="Genomic_DNA"/>
</dbReference>
<accession>A0ABY7DNE7</accession>
<organism evidence="1 2">
    <name type="scientific">Mya arenaria</name>
    <name type="common">Soft-shell clam</name>
    <dbReference type="NCBI Taxonomy" id="6604"/>
    <lineage>
        <taxon>Eukaryota</taxon>
        <taxon>Metazoa</taxon>
        <taxon>Spiralia</taxon>
        <taxon>Lophotrochozoa</taxon>
        <taxon>Mollusca</taxon>
        <taxon>Bivalvia</taxon>
        <taxon>Autobranchia</taxon>
        <taxon>Heteroconchia</taxon>
        <taxon>Euheterodonta</taxon>
        <taxon>Imparidentia</taxon>
        <taxon>Neoheterodontei</taxon>
        <taxon>Myida</taxon>
        <taxon>Myoidea</taxon>
        <taxon>Myidae</taxon>
        <taxon>Mya</taxon>
    </lineage>
</organism>
<reference evidence="1" key="1">
    <citation type="submission" date="2022-11" db="EMBL/GenBank/DDBJ databases">
        <title>Centuries of genome instability and evolution in soft-shell clam transmissible cancer (bioRxiv).</title>
        <authorList>
            <person name="Hart S.F.M."/>
            <person name="Yonemitsu M.A."/>
            <person name="Giersch R.M."/>
            <person name="Beal B.F."/>
            <person name="Arriagada G."/>
            <person name="Davis B.W."/>
            <person name="Ostrander E.A."/>
            <person name="Goff S.P."/>
            <person name="Metzger M.J."/>
        </authorList>
    </citation>
    <scope>NUCLEOTIDE SEQUENCE</scope>
    <source>
        <strain evidence="1">MELC-2E11</strain>
        <tissue evidence="1">Siphon/mantle</tissue>
    </source>
</reference>
<proteinExistence type="predicted"/>